<dbReference type="AlphaFoldDB" id="A0A4R1GP40"/>
<dbReference type="RefSeq" id="WP_132524544.1">
    <property type="nucleotide sequence ID" value="NZ_SMFV01000001.1"/>
</dbReference>
<accession>A0A4R1GP40</accession>
<protein>
    <submittedName>
        <fullName evidence="1">Uncharacterized protein</fullName>
    </submittedName>
</protein>
<gene>
    <name evidence="1" type="ORF">CLV27_0013</name>
</gene>
<dbReference type="Proteomes" id="UP000295777">
    <property type="component" value="Unassembled WGS sequence"/>
</dbReference>
<proteinExistence type="predicted"/>
<organism evidence="1 2">
    <name type="scientific">Phorcysia thermohydrogeniphila</name>
    <dbReference type="NCBI Taxonomy" id="936138"/>
    <lineage>
        <taxon>Bacteria</taxon>
        <taxon>Pseudomonadati</taxon>
        <taxon>Aquificota</taxon>
        <taxon>Aquificia</taxon>
        <taxon>Desulfurobacteriales</taxon>
        <taxon>Desulfurobacteriaceae</taxon>
        <taxon>Phorcysia</taxon>
    </lineage>
</organism>
<keyword evidence="2" id="KW-1185">Reference proteome</keyword>
<dbReference type="EMBL" id="SMFV01000001">
    <property type="protein sequence ID" value="TCK06212.1"/>
    <property type="molecule type" value="Genomic_DNA"/>
</dbReference>
<reference evidence="1 2" key="1">
    <citation type="submission" date="2019-03" db="EMBL/GenBank/DDBJ databases">
        <title>Genomic Encyclopedia of Archaeal and Bacterial Type Strains, Phase II (KMG-II): from individual species to whole genera.</title>
        <authorList>
            <person name="Goeker M."/>
        </authorList>
    </citation>
    <scope>NUCLEOTIDE SEQUENCE [LARGE SCALE GENOMIC DNA]</scope>
    <source>
        <strain evidence="1 2">DSM 24425</strain>
    </source>
</reference>
<name>A0A4R1GP40_9BACT</name>
<evidence type="ECO:0000313" key="1">
    <source>
        <dbReference type="EMBL" id="TCK06212.1"/>
    </source>
</evidence>
<evidence type="ECO:0000313" key="2">
    <source>
        <dbReference type="Proteomes" id="UP000295777"/>
    </source>
</evidence>
<comment type="caution">
    <text evidence="1">The sequence shown here is derived from an EMBL/GenBank/DDBJ whole genome shotgun (WGS) entry which is preliminary data.</text>
</comment>
<sequence length="59" mass="7288">MDILIYLLFGFWGWFWWKFIFNGSEEDDEELYNSFMEDNDDVFSFKSLFESSDDEDDIF</sequence>